<keyword evidence="3" id="KW-1185">Reference proteome</keyword>
<dbReference type="InterPro" id="IPR029044">
    <property type="entry name" value="Nucleotide-diphossugar_trans"/>
</dbReference>
<feature type="region of interest" description="Disordered" evidence="1">
    <location>
        <begin position="234"/>
        <end position="261"/>
    </location>
</feature>
<evidence type="ECO:0000313" key="3">
    <source>
        <dbReference type="Proteomes" id="UP000199600"/>
    </source>
</evidence>
<dbReference type="EMBL" id="FLQY01000246">
    <property type="protein sequence ID" value="SBT09335.1"/>
    <property type="molecule type" value="Genomic_DNA"/>
</dbReference>
<dbReference type="RefSeq" id="WP_186411550.1">
    <property type="nucleotide sequence ID" value="NZ_FLQY01000246.1"/>
</dbReference>
<evidence type="ECO:0008006" key="4">
    <source>
        <dbReference type="Google" id="ProtNLM"/>
    </source>
</evidence>
<proteinExistence type="predicted"/>
<name>A0A1A8XWF8_9RHOO</name>
<reference evidence="2 3" key="1">
    <citation type="submission" date="2016-06" db="EMBL/GenBank/DDBJ databases">
        <authorList>
            <person name="Kjaerup R.B."/>
            <person name="Dalgaard T.S."/>
            <person name="Juul-Madsen H.R."/>
        </authorList>
    </citation>
    <scope>NUCLEOTIDE SEQUENCE [LARGE SCALE GENOMIC DNA]</scope>
    <source>
        <strain evidence="2">2</strain>
    </source>
</reference>
<sequence>MAAPIVVFAYRRPEHLRRTLLSLMECEGFADSPVIVYCDGPKSAEERPSIEATRQVAQDMLGSGAEYHFSEANRGLSRSVIRGVSEVTQRFGRAIVIEDDLLLATGFLVYMNSALDRYADDPEVHQVSGYMFDVPEFAGQRDALFLPLTVSWGWATWRHAWVAFDPEASGWERLLSDRELLLRFNLAGAYDYAAMLENQMTGRANSWAVRWYWTVFRGDGLVLFPPRSLVDNAGMDGSGTHGRGRMTSFGGEQRTPAQSGPIGMPVDVAVDPAQFAQVRAAIWRQNGGWLGQARNHLRRLLKQASRRAGSQG</sequence>
<dbReference type="Gene3D" id="3.90.550.10">
    <property type="entry name" value="Spore Coat Polysaccharide Biosynthesis Protein SpsA, Chain A"/>
    <property type="match status" value="1"/>
</dbReference>
<evidence type="ECO:0000256" key="1">
    <source>
        <dbReference type="SAM" id="MobiDB-lite"/>
    </source>
</evidence>
<evidence type="ECO:0000313" key="2">
    <source>
        <dbReference type="EMBL" id="SBT09335.1"/>
    </source>
</evidence>
<gene>
    <name evidence="2" type="ORF">PROAA_320022</name>
</gene>
<organism evidence="2 3">
    <name type="scientific">Candidatus Propionivibrio aalborgensis</name>
    <dbReference type="NCBI Taxonomy" id="1860101"/>
    <lineage>
        <taxon>Bacteria</taxon>
        <taxon>Pseudomonadati</taxon>
        <taxon>Pseudomonadota</taxon>
        <taxon>Betaproteobacteria</taxon>
        <taxon>Rhodocyclales</taxon>
        <taxon>Rhodocyclaceae</taxon>
        <taxon>Propionivibrio</taxon>
    </lineage>
</organism>
<protein>
    <recommendedName>
        <fullName evidence="4">Sugar transferase</fullName>
    </recommendedName>
</protein>
<dbReference type="SUPFAM" id="SSF53448">
    <property type="entry name" value="Nucleotide-diphospho-sugar transferases"/>
    <property type="match status" value="1"/>
</dbReference>
<dbReference type="Proteomes" id="UP000199600">
    <property type="component" value="Unassembled WGS sequence"/>
</dbReference>
<accession>A0A1A8XWF8</accession>
<dbReference type="AlphaFoldDB" id="A0A1A8XWF8"/>